<evidence type="ECO:0000313" key="1">
    <source>
        <dbReference type="EMBL" id="CBI05320.1"/>
    </source>
</evidence>
<name>E6QDP4_9ZZZZ</name>
<proteinExistence type="predicted"/>
<sequence length="61" mass="6900">MAPGSRRSQVMWPCRLLAVRFQQSLSIQTKCDSTMKVACHIYDNLHSKGMDPFAKVSGMVR</sequence>
<accession>E6QDP4</accession>
<comment type="caution">
    <text evidence="1">The sequence shown here is derived from an EMBL/GenBank/DDBJ whole genome shotgun (WGS) entry which is preliminary data.</text>
</comment>
<dbReference type="AlphaFoldDB" id="E6QDP4"/>
<dbReference type="EMBL" id="CABP01000106">
    <property type="protein sequence ID" value="CBI05320.1"/>
    <property type="molecule type" value="Genomic_DNA"/>
</dbReference>
<protein>
    <submittedName>
        <fullName evidence="1">Uncharacterized protein</fullName>
    </submittedName>
</protein>
<organism evidence="1">
    <name type="scientific">mine drainage metagenome</name>
    <dbReference type="NCBI Taxonomy" id="410659"/>
    <lineage>
        <taxon>unclassified sequences</taxon>
        <taxon>metagenomes</taxon>
        <taxon>ecological metagenomes</taxon>
    </lineage>
</organism>
<gene>
    <name evidence="1" type="ORF">CARN5_1240</name>
</gene>
<reference evidence="1" key="1">
    <citation type="submission" date="2009-10" db="EMBL/GenBank/DDBJ databases">
        <title>Diversity of trophic interactions inside an arsenic-rich microbial ecosystem.</title>
        <authorList>
            <person name="Bertin P.N."/>
            <person name="Heinrich-Salmeron A."/>
            <person name="Pelletier E."/>
            <person name="Goulhen-Chollet F."/>
            <person name="Arsene-Ploetze F."/>
            <person name="Gallien S."/>
            <person name="Calteau A."/>
            <person name="Vallenet D."/>
            <person name="Casiot C."/>
            <person name="Chane-Woon-Ming B."/>
            <person name="Giloteaux L."/>
            <person name="Barakat M."/>
            <person name="Bonnefoy V."/>
            <person name="Bruneel O."/>
            <person name="Chandler M."/>
            <person name="Cleiss J."/>
            <person name="Duran R."/>
            <person name="Elbaz-Poulichet F."/>
            <person name="Fonknechten N."/>
            <person name="Lauga B."/>
            <person name="Mornico D."/>
            <person name="Ortet P."/>
            <person name="Schaeffer C."/>
            <person name="Siguier P."/>
            <person name="Alexander Thil Smith A."/>
            <person name="Van Dorsselaer A."/>
            <person name="Weissenbach J."/>
            <person name="Medigue C."/>
            <person name="Le Paslier D."/>
        </authorList>
    </citation>
    <scope>NUCLEOTIDE SEQUENCE</scope>
</reference>